<sequence length="627" mass="66784">MARGFPTPRSPEIKISVRTVNDNKAKPFNIASLLTPNIGFSSASQARPGDGCRPRALIASLQGEWAERVPHFMVRDVRDNKYKLLTPIHQVRDMRKLVKSSYHFVSVDSQGKSTAAASSGVRGEQTGGERKSMALFSPMVIKCQSVNTNSRPDLNRPGHVLKAFRRRPPVIEEAAEPESANASGGGDRKPESKAGKAAALEKLQAAVRTMEELYVFDRYEWKRRTQAPQPVTDSHVLSLITREEHGEPGAPAGSDTPYPAERTPEPPAREDGRPGGRGERSGKGAAKSPPPQQRGVFSSRSAPGAGNGHKTPPRAAAAANTAPQPHPAPAAAKSLPPKAAKLPVSLKITQPKCTVEERDVPGGTEAQPGQPTGADCGGNYLTIPVQQPAPGRAQELTQPAPAGSEPGQDRAAARSASPPAPNLEPPPWAGEHARRRGNADPGTPRRRRLPADPGDSVAGRPGPGHVLPPGCAPTGHAPLPAPPPADPAQQTQRKMLLDPTTGQFYLVDTPVSPATRKLYDPRDGAVHGRPRPAPARHARLPAPVPLSPLSPWRLRRPQPQPLRHPHSRAARSPQLQSQHAASRGRGSTPDAKPIISITSRQQGPRIVAPPSFDGTTMSFVVEHRSGP</sequence>
<feature type="compositionally biased region" description="Basic and acidic residues" evidence="1">
    <location>
        <begin position="262"/>
        <end position="282"/>
    </location>
</feature>
<proteinExistence type="predicted"/>
<organism evidence="3 4">
    <name type="scientific">Anguilla anguilla</name>
    <name type="common">European freshwater eel</name>
    <name type="synonym">Muraena anguilla</name>
    <dbReference type="NCBI Taxonomy" id="7936"/>
    <lineage>
        <taxon>Eukaryota</taxon>
        <taxon>Metazoa</taxon>
        <taxon>Chordata</taxon>
        <taxon>Craniata</taxon>
        <taxon>Vertebrata</taxon>
        <taxon>Euteleostomi</taxon>
        <taxon>Actinopterygii</taxon>
        <taxon>Neopterygii</taxon>
        <taxon>Teleostei</taxon>
        <taxon>Anguilliformes</taxon>
        <taxon>Anguillidae</taxon>
        <taxon>Anguilla</taxon>
    </lineage>
</organism>
<feature type="region of interest" description="Disordered" evidence="1">
    <location>
        <begin position="243"/>
        <end position="627"/>
    </location>
</feature>
<name>A0A9D3MNG0_ANGAN</name>
<keyword evidence="4" id="KW-1185">Reference proteome</keyword>
<dbReference type="PANTHER" id="PTHR33775:SF4">
    <property type="entry name" value="CHROMOSOME 4 OPEN READING FRAME 54"/>
    <property type="match status" value="1"/>
</dbReference>
<feature type="compositionally biased region" description="Low complexity" evidence="1">
    <location>
        <begin position="313"/>
        <end position="343"/>
    </location>
</feature>
<feature type="compositionally biased region" description="Pro residues" evidence="1">
    <location>
        <begin position="418"/>
        <end position="428"/>
    </location>
</feature>
<dbReference type="InterPro" id="IPR027838">
    <property type="entry name" value="DUF4585"/>
</dbReference>
<evidence type="ECO:0000313" key="4">
    <source>
        <dbReference type="Proteomes" id="UP001044222"/>
    </source>
</evidence>
<evidence type="ECO:0000313" key="3">
    <source>
        <dbReference type="EMBL" id="KAG5849518.1"/>
    </source>
</evidence>
<dbReference type="InterPro" id="IPR052303">
    <property type="entry name" value="CEFIP"/>
</dbReference>
<dbReference type="EMBL" id="JAFIRN010000005">
    <property type="protein sequence ID" value="KAG5849518.1"/>
    <property type="molecule type" value="Genomic_DNA"/>
</dbReference>
<dbReference type="PANTHER" id="PTHR33775">
    <property type="entry name" value="CARDIAC-ENRICHED FHL2-INTERACTING PROTEIN-RELATED"/>
    <property type="match status" value="1"/>
</dbReference>
<feature type="compositionally biased region" description="Basic and acidic residues" evidence="1">
    <location>
        <begin position="517"/>
        <end position="526"/>
    </location>
</feature>
<accession>A0A9D3MNG0</accession>
<comment type="caution">
    <text evidence="3">The sequence shown here is derived from an EMBL/GenBank/DDBJ whole genome shotgun (WGS) entry which is preliminary data.</text>
</comment>
<dbReference type="Proteomes" id="UP001044222">
    <property type="component" value="Unassembled WGS sequence"/>
</dbReference>
<dbReference type="Pfam" id="PF15232">
    <property type="entry name" value="DUF4585"/>
    <property type="match status" value="1"/>
</dbReference>
<feature type="domain" description="DUF4585" evidence="2">
    <location>
        <begin position="487"/>
        <end position="525"/>
    </location>
</feature>
<feature type="region of interest" description="Disordered" evidence="1">
    <location>
        <begin position="147"/>
        <end position="197"/>
    </location>
</feature>
<dbReference type="AlphaFoldDB" id="A0A9D3MNG0"/>
<feature type="compositionally biased region" description="Basic residues" evidence="1">
    <location>
        <begin position="528"/>
        <end position="539"/>
    </location>
</feature>
<protein>
    <recommendedName>
        <fullName evidence="2">DUF4585 domain-containing protein</fullName>
    </recommendedName>
</protein>
<evidence type="ECO:0000256" key="1">
    <source>
        <dbReference type="SAM" id="MobiDB-lite"/>
    </source>
</evidence>
<evidence type="ECO:0000259" key="2">
    <source>
        <dbReference type="Pfam" id="PF15232"/>
    </source>
</evidence>
<gene>
    <name evidence="3" type="ORF">ANANG_G00111550</name>
</gene>
<reference evidence="3" key="1">
    <citation type="submission" date="2021-01" db="EMBL/GenBank/DDBJ databases">
        <title>A chromosome-scale assembly of European eel, Anguilla anguilla.</title>
        <authorList>
            <person name="Henkel C."/>
            <person name="Jong-Raadsen S.A."/>
            <person name="Dufour S."/>
            <person name="Weltzien F.-A."/>
            <person name="Palstra A.P."/>
            <person name="Pelster B."/>
            <person name="Spaink H.P."/>
            <person name="Van Den Thillart G.E."/>
            <person name="Jansen H."/>
            <person name="Zahm M."/>
            <person name="Klopp C."/>
            <person name="Cedric C."/>
            <person name="Louis A."/>
            <person name="Berthelot C."/>
            <person name="Parey E."/>
            <person name="Roest Crollius H."/>
            <person name="Montfort J."/>
            <person name="Robinson-Rechavi M."/>
            <person name="Bucao C."/>
            <person name="Bouchez O."/>
            <person name="Gislard M."/>
            <person name="Lluch J."/>
            <person name="Milhes M."/>
            <person name="Lampietro C."/>
            <person name="Lopez Roques C."/>
            <person name="Donnadieu C."/>
            <person name="Braasch I."/>
            <person name="Desvignes T."/>
            <person name="Postlethwait J."/>
            <person name="Bobe J."/>
            <person name="Guiguen Y."/>
            <person name="Dirks R."/>
        </authorList>
    </citation>
    <scope>NUCLEOTIDE SEQUENCE</scope>
    <source>
        <strain evidence="3">Tag_6206</strain>
        <tissue evidence="3">Liver</tissue>
    </source>
</reference>